<dbReference type="NCBIfam" id="NF008332">
    <property type="entry name" value="PRK11115.1"/>
    <property type="match status" value="1"/>
</dbReference>
<keyword evidence="4 6" id="KW-0963">Cytoplasm</keyword>
<dbReference type="InterPro" id="IPR028366">
    <property type="entry name" value="PhoU"/>
</dbReference>
<dbReference type="InterPro" id="IPR038078">
    <property type="entry name" value="PhoU-like_sf"/>
</dbReference>
<evidence type="ECO:0000256" key="2">
    <source>
        <dbReference type="ARBA" id="ARBA00008107"/>
    </source>
</evidence>
<keyword evidence="3 6" id="KW-0813">Transport</keyword>
<dbReference type="GO" id="GO:0045936">
    <property type="term" value="P:negative regulation of phosphate metabolic process"/>
    <property type="evidence" value="ECO:0007669"/>
    <property type="project" value="InterPro"/>
</dbReference>
<dbReference type="Proteomes" id="UP000601768">
    <property type="component" value="Unassembled WGS sequence"/>
</dbReference>
<protein>
    <recommendedName>
        <fullName evidence="6">Phosphate-specific transport system accessory protein PhoU</fullName>
    </recommendedName>
</protein>
<dbReference type="Gene3D" id="1.20.58.220">
    <property type="entry name" value="Phosphate transport system protein phou homolog 2, domain 2"/>
    <property type="match status" value="2"/>
</dbReference>
<comment type="caution">
    <text evidence="8">The sequence shown here is derived from an EMBL/GenBank/DDBJ whole genome shotgun (WGS) entry which is preliminary data.</text>
</comment>
<dbReference type="FunFam" id="1.20.58.220:FF:000001">
    <property type="entry name" value="Phosphate-specific transport system accessory protein PhoU"/>
    <property type="match status" value="1"/>
</dbReference>
<evidence type="ECO:0000256" key="5">
    <source>
        <dbReference type="ARBA" id="ARBA00022592"/>
    </source>
</evidence>
<feature type="domain" description="PhoU" evidence="7">
    <location>
        <begin position="26"/>
        <end position="112"/>
    </location>
</feature>
<dbReference type="SUPFAM" id="SSF109755">
    <property type="entry name" value="PhoU-like"/>
    <property type="match status" value="1"/>
</dbReference>
<dbReference type="RefSeq" id="WP_186505300.1">
    <property type="nucleotide sequence ID" value="NZ_JACNEP010000002.1"/>
</dbReference>
<dbReference type="InterPro" id="IPR026022">
    <property type="entry name" value="PhoU_dom"/>
</dbReference>
<dbReference type="GO" id="GO:0006817">
    <property type="term" value="P:phosphate ion transport"/>
    <property type="evidence" value="ECO:0007669"/>
    <property type="project" value="UniProtKB-KW"/>
</dbReference>
<dbReference type="GO" id="GO:0005737">
    <property type="term" value="C:cytoplasm"/>
    <property type="evidence" value="ECO:0007669"/>
    <property type="project" value="UniProtKB-SubCell"/>
</dbReference>
<dbReference type="PANTHER" id="PTHR42930:SF3">
    <property type="entry name" value="PHOSPHATE-SPECIFIC TRANSPORT SYSTEM ACCESSORY PROTEIN PHOU"/>
    <property type="match status" value="1"/>
</dbReference>
<evidence type="ECO:0000256" key="6">
    <source>
        <dbReference type="PIRNR" id="PIRNR003107"/>
    </source>
</evidence>
<accession>A0A8J6IQV5</accession>
<feature type="domain" description="PhoU" evidence="7">
    <location>
        <begin position="129"/>
        <end position="213"/>
    </location>
</feature>
<reference evidence="8" key="2">
    <citation type="submission" date="2020-08" db="EMBL/GenBank/DDBJ databases">
        <authorList>
            <person name="Lai Q."/>
        </authorList>
    </citation>
    <scope>NUCLEOTIDE SEQUENCE</scope>
    <source>
        <strain evidence="8">S27-2</strain>
    </source>
</reference>
<name>A0A8J6IQV5_9ALTE</name>
<keyword evidence="5 6" id="KW-0592">Phosphate transport</keyword>
<dbReference type="PIRSF" id="PIRSF003107">
    <property type="entry name" value="PhoU"/>
    <property type="match status" value="1"/>
</dbReference>
<evidence type="ECO:0000259" key="7">
    <source>
        <dbReference type="Pfam" id="PF01895"/>
    </source>
</evidence>
<evidence type="ECO:0000313" key="9">
    <source>
        <dbReference type="Proteomes" id="UP000601768"/>
    </source>
</evidence>
<sequence length="238" mass="27275">MESMNLNKHISGQFNEELENLRNHVMKMGGMVEQQLTNALNAVENTDEELAQEVLTSDFKINLLEVSIDEECTKIIAKRQPAASDLRLILAIAKAISDLERIGDEAGRIAKVALKSFSGAQQEFLLSLDNMGRQVLKMLHDTLDAFARMDVDAAFEIHKDDQKVDREYEALTRQLMTYMMEDPRSIPKIMDVLWSARSLERIGDRCQNICEYVIYFVKGKDVRHITREQIEKDILGNR</sequence>
<dbReference type="EMBL" id="JACNEP010000002">
    <property type="protein sequence ID" value="MBC3764824.1"/>
    <property type="molecule type" value="Genomic_DNA"/>
</dbReference>
<organism evidence="8 9">
    <name type="scientific">Neptunicella marina</name>
    <dbReference type="NCBI Taxonomy" id="2125989"/>
    <lineage>
        <taxon>Bacteria</taxon>
        <taxon>Pseudomonadati</taxon>
        <taxon>Pseudomonadota</taxon>
        <taxon>Gammaproteobacteria</taxon>
        <taxon>Alteromonadales</taxon>
        <taxon>Alteromonadaceae</taxon>
        <taxon>Neptunicella</taxon>
    </lineage>
</organism>
<reference evidence="8" key="1">
    <citation type="journal article" date="2018" name="Int. J. Syst. Evol. Microbiol.">
        <title>Neptunicella marina gen. nov., sp. nov., isolated from surface seawater.</title>
        <authorList>
            <person name="Liu X."/>
            <person name="Lai Q."/>
            <person name="Du Y."/>
            <person name="Zhang X."/>
            <person name="Liu Z."/>
            <person name="Sun F."/>
            <person name="Shao Z."/>
        </authorList>
    </citation>
    <scope>NUCLEOTIDE SEQUENCE</scope>
    <source>
        <strain evidence="8">S27-2</strain>
    </source>
</reference>
<dbReference type="PANTHER" id="PTHR42930">
    <property type="entry name" value="PHOSPHATE-SPECIFIC TRANSPORT SYSTEM ACCESSORY PROTEIN PHOU"/>
    <property type="match status" value="1"/>
</dbReference>
<evidence type="ECO:0000313" key="8">
    <source>
        <dbReference type="EMBL" id="MBC3764824.1"/>
    </source>
</evidence>
<keyword evidence="9" id="KW-1185">Reference proteome</keyword>
<comment type="subunit">
    <text evidence="6">Homodimer.</text>
</comment>
<gene>
    <name evidence="8" type="primary">phoU</name>
    <name evidence="8" type="ORF">H8B19_02980</name>
</gene>
<comment type="subcellular location">
    <subcellularLocation>
        <location evidence="1 6">Cytoplasm</location>
    </subcellularLocation>
</comment>
<dbReference type="AlphaFoldDB" id="A0A8J6IQV5"/>
<proteinExistence type="inferred from homology"/>
<comment type="similarity">
    <text evidence="2 6">Belongs to the PhoU family.</text>
</comment>
<comment type="function">
    <text evidence="6">Plays a role in the regulation of phosphate uptake.</text>
</comment>
<dbReference type="Pfam" id="PF01895">
    <property type="entry name" value="PhoU"/>
    <property type="match status" value="2"/>
</dbReference>
<dbReference type="GO" id="GO:0030643">
    <property type="term" value="P:intracellular phosphate ion homeostasis"/>
    <property type="evidence" value="ECO:0007669"/>
    <property type="project" value="InterPro"/>
</dbReference>
<evidence type="ECO:0000256" key="3">
    <source>
        <dbReference type="ARBA" id="ARBA00022448"/>
    </source>
</evidence>
<evidence type="ECO:0000256" key="1">
    <source>
        <dbReference type="ARBA" id="ARBA00004496"/>
    </source>
</evidence>
<evidence type="ECO:0000256" key="4">
    <source>
        <dbReference type="ARBA" id="ARBA00022490"/>
    </source>
</evidence>
<dbReference type="NCBIfam" id="TIGR02135">
    <property type="entry name" value="phoU_full"/>
    <property type="match status" value="1"/>
</dbReference>
<dbReference type="FunFam" id="1.20.58.220:FF:000002">
    <property type="entry name" value="Phosphate-specific transport system accessory protein PhoU"/>
    <property type="match status" value="1"/>
</dbReference>